<dbReference type="GO" id="GO:0004526">
    <property type="term" value="F:ribonuclease P activity"/>
    <property type="evidence" value="ECO:0007669"/>
    <property type="project" value="UniProtKB-UniRule"/>
</dbReference>
<evidence type="ECO:0000313" key="8">
    <source>
        <dbReference type="EMBL" id="TLP79905.1"/>
    </source>
</evidence>
<name>A0A5R9APU4_9MICC</name>
<evidence type="ECO:0000256" key="1">
    <source>
        <dbReference type="ARBA" id="ARBA00022694"/>
    </source>
</evidence>
<evidence type="ECO:0000256" key="2">
    <source>
        <dbReference type="ARBA" id="ARBA00022722"/>
    </source>
</evidence>
<dbReference type="Proteomes" id="UP000306544">
    <property type="component" value="Unassembled WGS sequence"/>
</dbReference>
<dbReference type="GO" id="GO:0030677">
    <property type="term" value="C:ribonuclease P complex"/>
    <property type="evidence" value="ECO:0007669"/>
    <property type="project" value="TreeGrafter"/>
</dbReference>
<gene>
    <name evidence="6 8" type="primary">rnpA</name>
    <name evidence="8" type="ORF">FEF27_00515</name>
</gene>
<dbReference type="Gene3D" id="3.30.230.10">
    <property type="match status" value="1"/>
</dbReference>
<dbReference type="InterPro" id="IPR000100">
    <property type="entry name" value="RNase_P"/>
</dbReference>
<comment type="function">
    <text evidence="6">RNaseP catalyzes the removal of the 5'-leader sequence from pre-tRNA to produce the mature 5'-terminus. It can also cleave other RNA substrates such as 4.5S RNA. The protein component plays an auxiliary but essential role in vivo by binding to the 5'-leader sequence and broadening the substrate specificity of the ribozyme.</text>
</comment>
<reference evidence="8 9" key="1">
    <citation type="submission" date="2019-05" db="EMBL/GenBank/DDBJ databases">
        <title>Nesterenkonia sp. GY239, isolated from the Southern Atlantic Ocean.</title>
        <authorList>
            <person name="Zhang G."/>
        </authorList>
    </citation>
    <scope>NUCLEOTIDE SEQUENCE [LARGE SCALE GENOMIC DNA]</scope>
    <source>
        <strain evidence="8 9">GY239</strain>
    </source>
</reference>
<dbReference type="EMBL" id="VAWA01000001">
    <property type="protein sequence ID" value="TLP79905.1"/>
    <property type="molecule type" value="Genomic_DNA"/>
</dbReference>
<dbReference type="GO" id="GO:0000049">
    <property type="term" value="F:tRNA binding"/>
    <property type="evidence" value="ECO:0007669"/>
    <property type="project" value="UniProtKB-UniRule"/>
</dbReference>
<dbReference type="GO" id="GO:0001682">
    <property type="term" value="P:tRNA 5'-leader removal"/>
    <property type="evidence" value="ECO:0007669"/>
    <property type="project" value="UniProtKB-UniRule"/>
</dbReference>
<keyword evidence="1 6" id="KW-0819">tRNA processing</keyword>
<keyword evidence="2 6" id="KW-0540">Nuclease</keyword>
<protein>
    <recommendedName>
        <fullName evidence="6 7">Ribonuclease P protein component</fullName>
        <shortName evidence="6">RNase P protein</shortName>
        <shortName evidence="6">RNaseP protein</shortName>
        <ecNumber evidence="6 7">3.1.26.5</ecNumber>
    </recommendedName>
    <alternativeName>
        <fullName evidence="6">Protein C5</fullName>
    </alternativeName>
</protein>
<dbReference type="PANTHER" id="PTHR33992">
    <property type="entry name" value="RIBONUCLEASE P PROTEIN COMPONENT"/>
    <property type="match status" value="1"/>
</dbReference>
<dbReference type="GO" id="GO:0042781">
    <property type="term" value="F:3'-tRNA processing endoribonuclease activity"/>
    <property type="evidence" value="ECO:0007669"/>
    <property type="project" value="TreeGrafter"/>
</dbReference>
<evidence type="ECO:0000256" key="7">
    <source>
        <dbReference type="NCBIfam" id="TIGR00188"/>
    </source>
</evidence>
<organism evidence="8 9">
    <name type="scientific">Nesterenkonia sphaerica</name>
    <dbReference type="NCBI Taxonomy" id="1804988"/>
    <lineage>
        <taxon>Bacteria</taxon>
        <taxon>Bacillati</taxon>
        <taxon>Actinomycetota</taxon>
        <taxon>Actinomycetes</taxon>
        <taxon>Micrococcales</taxon>
        <taxon>Micrococcaceae</taxon>
        <taxon>Nesterenkonia</taxon>
    </lineage>
</organism>
<evidence type="ECO:0000256" key="5">
    <source>
        <dbReference type="ARBA" id="ARBA00022884"/>
    </source>
</evidence>
<comment type="subunit">
    <text evidence="6">Consists of a catalytic RNA component (M1 or rnpB) and a protein subunit.</text>
</comment>
<dbReference type="NCBIfam" id="TIGR00188">
    <property type="entry name" value="rnpA"/>
    <property type="match status" value="1"/>
</dbReference>
<dbReference type="EC" id="3.1.26.5" evidence="6 7"/>
<dbReference type="HAMAP" id="MF_00227">
    <property type="entry name" value="RNase_P"/>
    <property type="match status" value="1"/>
</dbReference>
<dbReference type="AlphaFoldDB" id="A0A5R9APU4"/>
<dbReference type="InterPro" id="IPR020568">
    <property type="entry name" value="Ribosomal_Su5_D2-typ_SF"/>
</dbReference>
<comment type="similarity">
    <text evidence="6">Belongs to the RnpA family.</text>
</comment>
<evidence type="ECO:0000313" key="9">
    <source>
        <dbReference type="Proteomes" id="UP000306544"/>
    </source>
</evidence>
<evidence type="ECO:0000256" key="3">
    <source>
        <dbReference type="ARBA" id="ARBA00022759"/>
    </source>
</evidence>
<evidence type="ECO:0000256" key="4">
    <source>
        <dbReference type="ARBA" id="ARBA00022801"/>
    </source>
</evidence>
<dbReference type="RefSeq" id="WP_138168868.1">
    <property type="nucleotide sequence ID" value="NZ_VAWA01000001.1"/>
</dbReference>
<keyword evidence="3 6" id="KW-0255">Endonuclease</keyword>
<evidence type="ECO:0000256" key="6">
    <source>
        <dbReference type="HAMAP-Rule" id="MF_00227"/>
    </source>
</evidence>
<dbReference type="SUPFAM" id="SSF54211">
    <property type="entry name" value="Ribosomal protein S5 domain 2-like"/>
    <property type="match status" value="1"/>
</dbReference>
<keyword evidence="9" id="KW-1185">Reference proteome</keyword>
<dbReference type="InterPro" id="IPR014721">
    <property type="entry name" value="Ribsml_uS5_D2-typ_fold_subgr"/>
</dbReference>
<comment type="catalytic activity">
    <reaction evidence="6">
        <text>Endonucleolytic cleavage of RNA, removing 5'-extranucleotides from tRNA precursor.</text>
        <dbReference type="EC" id="3.1.26.5"/>
    </reaction>
</comment>
<dbReference type="OrthoDB" id="196964at2"/>
<proteinExistence type="inferred from homology"/>
<accession>A0A5R9APU4</accession>
<dbReference type="Pfam" id="PF00825">
    <property type="entry name" value="Ribonuclease_P"/>
    <property type="match status" value="1"/>
</dbReference>
<keyword evidence="5 6" id="KW-0694">RNA-binding</keyword>
<comment type="caution">
    <text evidence="8">The sequence shown here is derived from an EMBL/GenBank/DDBJ whole genome shotgun (WGS) entry which is preliminary data.</text>
</comment>
<keyword evidence="4 6" id="KW-0378">Hydrolase</keyword>
<dbReference type="PANTHER" id="PTHR33992:SF1">
    <property type="entry name" value="RIBONUCLEASE P PROTEIN COMPONENT"/>
    <property type="match status" value="1"/>
</dbReference>
<sequence length="124" mass="13621">MLPAPHRLTSSGDFAAVMRHGRRAGSRTVVVTARLHDRPASPSWRCGFIVSKAVGNAVVRHRTTRRLRHLMAELMPQQGLSLPEGMAVDIAVRALAEAAGAEHRQLRADLDSCLRRALNKARMP</sequence>